<keyword evidence="1" id="KW-0472">Membrane</keyword>
<dbReference type="PANTHER" id="PTHR43849:SF2">
    <property type="entry name" value="BLL3936 PROTEIN"/>
    <property type="match status" value="1"/>
</dbReference>
<feature type="transmembrane region" description="Helical" evidence="1">
    <location>
        <begin position="30"/>
        <end position="48"/>
    </location>
</feature>
<protein>
    <submittedName>
        <fullName evidence="3">TRAP transporter, 4TM/12TM fusion protein</fullName>
    </submittedName>
</protein>
<feature type="transmembrane region" description="Helical" evidence="1">
    <location>
        <begin position="406"/>
        <end position="432"/>
    </location>
</feature>
<feature type="transmembrane region" description="Helical" evidence="1">
    <location>
        <begin position="475"/>
        <end position="499"/>
    </location>
</feature>
<feature type="transmembrane region" description="Helical" evidence="1">
    <location>
        <begin position="55"/>
        <end position="75"/>
    </location>
</feature>
<feature type="domain" description="TRAP C4-dicarboxylate transport system permease DctM subunit" evidence="2">
    <location>
        <begin position="40"/>
        <end position="473"/>
    </location>
</feature>
<reference evidence="3 4" key="1">
    <citation type="journal article" date="2013" name="Genome Announc.">
        <title>Whole Genome Sequencing of Thermus oshimai JL-2 and Thermus thermophilus JL-18, Incomplete Denitrifiers from the United States Great Basin.</title>
        <authorList>
            <person name="Murugapiran S.K."/>
            <person name="Huntemann M."/>
            <person name="Wei C.L."/>
            <person name="Han J."/>
            <person name="Detter J.C."/>
            <person name="Han C.S."/>
            <person name="Erkkila T.H."/>
            <person name="Teshima H."/>
            <person name="Chen A."/>
            <person name="Kyrpides N."/>
            <person name="Mavrommatis K."/>
            <person name="Markowitz V."/>
            <person name="Szeto E."/>
            <person name="Ivanova N."/>
            <person name="Pagani I."/>
            <person name="Lam J."/>
            <person name="McDonald A.I."/>
            <person name="Dodsworth J.A."/>
            <person name="Pati A."/>
            <person name="Goodwin L."/>
            <person name="Peters L."/>
            <person name="Pitluck S."/>
            <person name="Woyke T."/>
            <person name="Hedlund B.P."/>
        </authorList>
    </citation>
    <scope>NUCLEOTIDE SEQUENCE</scope>
    <source>
        <strain evidence="3 4">JL-2</strain>
    </source>
</reference>
<feature type="transmembrane region" description="Helical" evidence="1">
    <location>
        <begin position="150"/>
        <end position="178"/>
    </location>
</feature>
<evidence type="ECO:0000313" key="3">
    <source>
        <dbReference type="EMBL" id="AFV76392.1"/>
    </source>
</evidence>
<dbReference type="PATRIC" id="fig|751945.3.peg.1343"/>
<feature type="transmembrane region" description="Helical" evidence="1">
    <location>
        <begin position="224"/>
        <end position="247"/>
    </location>
</feature>
<organism evidence="3 4">
    <name type="scientific">Thermus oshimai JL-2</name>
    <dbReference type="NCBI Taxonomy" id="751945"/>
    <lineage>
        <taxon>Bacteria</taxon>
        <taxon>Thermotogati</taxon>
        <taxon>Deinococcota</taxon>
        <taxon>Deinococci</taxon>
        <taxon>Thermales</taxon>
        <taxon>Thermaceae</taxon>
        <taxon>Thermus</taxon>
    </lineage>
</organism>
<evidence type="ECO:0000259" key="2">
    <source>
        <dbReference type="Pfam" id="PF06808"/>
    </source>
</evidence>
<dbReference type="NCBIfam" id="TIGR02123">
    <property type="entry name" value="TRAP_fused"/>
    <property type="match status" value="1"/>
</dbReference>
<gene>
    <name evidence="3" type="ORF">Theos_1359</name>
</gene>
<evidence type="ECO:0000256" key="1">
    <source>
        <dbReference type="SAM" id="Phobius"/>
    </source>
</evidence>
<feature type="transmembrane region" description="Helical" evidence="1">
    <location>
        <begin position="316"/>
        <end position="342"/>
    </location>
</feature>
<proteinExistence type="predicted"/>
<feature type="transmembrane region" description="Helical" evidence="1">
    <location>
        <begin position="268"/>
        <end position="286"/>
    </location>
</feature>
<feature type="transmembrane region" description="Helical" evidence="1">
    <location>
        <begin position="511"/>
        <end position="541"/>
    </location>
</feature>
<keyword evidence="1" id="KW-0812">Transmembrane</keyword>
<accession>K7RJ04</accession>
<dbReference type="HOGENOM" id="CLU_007041_3_1_0"/>
<feature type="transmembrane region" description="Helical" evidence="1">
    <location>
        <begin position="110"/>
        <end position="130"/>
    </location>
</feature>
<feature type="transmembrane region" description="Helical" evidence="1">
    <location>
        <begin position="292"/>
        <end position="309"/>
    </location>
</feature>
<keyword evidence="4" id="KW-1185">Reference proteome</keyword>
<sequence>MLSLGSLGGGAVLAWHGPSMVLRPWTNPENPWQIALALFLLIAVLEGARRVGGLGFSLVTLFLSTYPLVAPYMPGALWGPPITWQELLGYGIYSTQGLLGLPMRTVGELLVGFLVLASFLIASGAGQAFLEIASSLFGWARGGAAKVSVVASAFFGSLSGSILSNVASTGSLTIPAMIRSGFPKAYAAAVEACASTGGVLMPPVMGAVAFVMATLLGVPYGQVVLAATIPSLLYYLSLFAHVDLYAARQGLRGLPREDLPLLGEALRRGLPFLLVLGFLVFALLYLRLERFAPFYALGLLLLLLIRELSFQKLLQALIAGASLIGQTLALILPVGLILAGLLGTGVAPALTSTLVRAGQDNLLLVLFLGVAVAFLLGMAGVMVAAYILLAVTLVPALARLGEFNPLSLHLFVAYWSMLSAITPPVAVAAFLAARIAGAHPMASAWQSVKLGLAIYFIPFFFLFEPALVFQGSIAFILVHGLLAAVGILLLVGGLEGYLWGLGPLPFWSRPAYVILGFLLALPEGLSSLLALFLSIALTVWLRTQKRLTTPPGLQ</sequence>
<dbReference type="eggNOG" id="COG4666">
    <property type="taxonomic scope" value="Bacteria"/>
</dbReference>
<dbReference type="Pfam" id="PF06808">
    <property type="entry name" value="DctM"/>
    <property type="match status" value="1"/>
</dbReference>
<feature type="transmembrane region" description="Helical" evidence="1">
    <location>
        <begin position="87"/>
        <end position="103"/>
    </location>
</feature>
<feature type="transmembrane region" description="Helical" evidence="1">
    <location>
        <begin position="362"/>
        <end position="394"/>
    </location>
</feature>
<dbReference type="InterPro" id="IPR010656">
    <property type="entry name" value="DctM"/>
</dbReference>
<keyword evidence="1" id="KW-1133">Transmembrane helix</keyword>
<dbReference type="Proteomes" id="UP000000211">
    <property type="component" value="Chromosome"/>
</dbReference>
<evidence type="ECO:0000313" key="4">
    <source>
        <dbReference type="Proteomes" id="UP000000211"/>
    </source>
</evidence>
<dbReference type="PANTHER" id="PTHR43849">
    <property type="entry name" value="BLL3936 PROTEIN"/>
    <property type="match status" value="1"/>
</dbReference>
<dbReference type="KEGG" id="tos:Theos_1359"/>
<dbReference type="InterPro" id="IPR011853">
    <property type="entry name" value="TRAP_DctM-Dct_fused"/>
</dbReference>
<dbReference type="EMBL" id="CP003249">
    <property type="protein sequence ID" value="AFV76392.1"/>
    <property type="molecule type" value="Genomic_DNA"/>
</dbReference>
<name>K7RJ04_THEOS</name>
<feature type="transmembrane region" description="Helical" evidence="1">
    <location>
        <begin position="199"/>
        <end position="218"/>
    </location>
</feature>
<dbReference type="STRING" id="751945.Theos_1359"/>
<dbReference type="AlphaFoldDB" id="K7RJ04"/>
<feature type="transmembrane region" description="Helical" evidence="1">
    <location>
        <begin position="444"/>
        <end position="463"/>
    </location>
</feature>